<evidence type="ECO:0000313" key="2">
    <source>
        <dbReference type="EMBL" id="KKK50663.1"/>
    </source>
</evidence>
<dbReference type="InterPro" id="IPR038461">
    <property type="entry name" value="Schlafen_AlbA_2_dom_sf"/>
</dbReference>
<dbReference type="Pfam" id="PF04326">
    <property type="entry name" value="SLFN_AlbA_2"/>
    <property type="match status" value="1"/>
</dbReference>
<accession>A0A0F8W219</accession>
<dbReference type="InterPro" id="IPR007421">
    <property type="entry name" value="Schlafen_AlbA_2_dom"/>
</dbReference>
<proteinExistence type="predicted"/>
<reference evidence="2" key="1">
    <citation type="journal article" date="2015" name="Nature">
        <title>Complex archaea that bridge the gap between prokaryotes and eukaryotes.</title>
        <authorList>
            <person name="Spang A."/>
            <person name="Saw J.H."/>
            <person name="Jorgensen S.L."/>
            <person name="Zaremba-Niedzwiedzka K."/>
            <person name="Martijn J."/>
            <person name="Lind A.E."/>
            <person name="van Eijk R."/>
            <person name="Schleper C."/>
            <person name="Guy L."/>
            <person name="Ettema T.J."/>
        </authorList>
    </citation>
    <scope>NUCLEOTIDE SEQUENCE</scope>
</reference>
<dbReference type="EMBL" id="LAZR01067905">
    <property type="protein sequence ID" value="KKK50663.1"/>
    <property type="molecule type" value="Genomic_DNA"/>
</dbReference>
<dbReference type="AlphaFoldDB" id="A0A0F8W219"/>
<feature type="non-terminal residue" evidence="2">
    <location>
        <position position="304"/>
    </location>
</feature>
<evidence type="ECO:0000259" key="1">
    <source>
        <dbReference type="Pfam" id="PF04326"/>
    </source>
</evidence>
<dbReference type="Gene3D" id="3.30.950.30">
    <property type="entry name" value="Schlafen, AAA domain"/>
    <property type="match status" value="1"/>
</dbReference>
<protein>
    <recommendedName>
        <fullName evidence="1">Schlafen AlbA-2 domain-containing protein</fullName>
    </recommendedName>
</protein>
<sequence>MAPDPPNSPTELIRFIEAAGENVNVDAKAAMEWDGGKHSASLAKDIMAFANSRDGGVIVIGKTEKDDNQFELTGATPEQAATFETTKVATWINNHCEPPVHLICSTVEHEERLFVVITVSEFHDIPVMCTKDFQDNGSSKMLLKKGAIYARTPNAASAPLETPDDLRNLIGIATMKRSDEFIVTLQKMMSGQPLVPPPSTAELYEGEREDLRVLLEQEVDTSFETGGFTFVFHPDNYREDRWDNDHLMQILKKTSVSLTGNTFPCGTRDVQYQQDGLVGNELSERVFGLNRSGLFMYCSLFREN</sequence>
<organism evidence="2">
    <name type="scientific">marine sediment metagenome</name>
    <dbReference type="NCBI Taxonomy" id="412755"/>
    <lineage>
        <taxon>unclassified sequences</taxon>
        <taxon>metagenomes</taxon>
        <taxon>ecological metagenomes</taxon>
    </lineage>
</organism>
<feature type="domain" description="Schlafen AlbA-2" evidence="1">
    <location>
        <begin position="21"/>
        <end position="133"/>
    </location>
</feature>
<name>A0A0F8W219_9ZZZZ</name>
<comment type="caution">
    <text evidence="2">The sequence shown here is derived from an EMBL/GenBank/DDBJ whole genome shotgun (WGS) entry which is preliminary data.</text>
</comment>
<gene>
    <name evidence="2" type="ORF">LCGC14_3122770</name>
</gene>